<evidence type="ECO:0000313" key="1">
    <source>
        <dbReference type="EMBL" id="JAH30825.1"/>
    </source>
</evidence>
<reference evidence="1" key="1">
    <citation type="submission" date="2014-11" db="EMBL/GenBank/DDBJ databases">
        <authorList>
            <person name="Amaro Gonzalez C."/>
        </authorList>
    </citation>
    <scope>NUCLEOTIDE SEQUENCE</scope>
</reference>
<dbReference type="EMBL" id="GBXM01077752">
    <property type="protein sequence ID" value="JAH30825.1"/>
    <property type="molecule type" value="Transcribed_RNA"/>
</dbReference>
<protein>
    <submittedName>
        <fullName evidence="1">Uncharacterized protein</fullName>
    </submittedName>
</protein>
<dbReference type="AlphaFoldDB" id="A0A0E9RR29"/>
<sequence length="43" mass="4856">MLGASVVYKFLETHFIASLMKLDQVYIAYVIDLMVAFSVKSNV</sequence>
<reference evidence="1" key="2">
    <citation type="journal article" date="2015" name="Fish Shellfish Immunol.">
        <title>Early steps in the European eel (Anguilla anguilla)-Vibrio vulnificus interaction in the gills: Role of the RtxA13 toxin.</title>
        <authorList>
            <person name="Callol A."/>
            <person name="Pajuelo D."/>
            <person name="Ebbesson L."/>
            <person name="Teles M."/>
            <person name="MacKenzie S."/>
            <person name="Amaro C."/>
        </authorList>
    </citation>
    <scope>NUCLEOTIDE SEQUENCE</scope>
</reference>
<organism evidence="1">
    <name type="scientific">Anguilla anguilla</name>
    <name type="common">European freshwater eel</name>
    <name type="synonym">Muraena anguilla</name>
    <dbReference type="NCBI Taxonomy" id="7936"/>
    <lineage>
        <taxon>Eukaryota</taxon>
        <taxon>Metazoa</taxon>
        <taxon>Chordata</taxon>
        <taxon>Craniata</taxon>
        <taxon>Vertebrata</taxon>
        <taxon>Euteleostomi</taxon>
        <taxon>Actinopterygii</taxon>
        <taxon>Neopterygii</taxon>
        <taxon>Teleostei</taxon>
        <taxon>Anguilliformes</taxon>
        <taxon>Anguillidae</taxon>
        <taxon>Anguilla</taxon>
    </lineage>
</organism>
<accession>A0A0E9RR29</accession>
<name>A0A0E9RR29_ANGAN</name>
<proteinExistence type="predicted"/>